<evidence type="ECO:0000313" key="1">
    <source>
        <dbReference type="EMBL" id="KAG5187408.1"/>
    </source>
</evidence>
<accession>A0A835Z6M4</accession>
<reference evidence="1" key="1">
    <citation type="submission" date="2021-02" db="EMBL/GenBank/DDBJ databases">
        <title>First Annotated Genome of the Yellow-green Alga Tribonema minus.</title>
        <authorList>
            <person name="Mahan K.M."/>
        </authorList>
    </citation>
    <scope>NUCLEOTIDE SEQUENCE</scope>
    <source>
        <strain evidence="1">UTEX B ZZ1240</strain>
    </source>
</reference>
<gene>
    <name evidence="1" type="ORF">JKP88DRAFT_243915</name>
</gene>
<dbReference type="AlphaFoldDB" id="A0A835Z6M4"/>
<proteinExistence type="predicted"/>
<evidence type="ECO:0000313" key="2">
    <source>
        <dbReference type="Proteomes" id="UP000664859"/>
    </source>
</evidence>
<protein>
    <submittedName>
        <fullName evidence="1">Uncharacterized protein</fullName>
    </submittedName>
</protein>
<name>A0A835Z6M4_9STRA</name>
<organism evidence="1 2">
    <name type="scientific">Tribonema minus</name>
    <dbReference type="NCBI Taxonomy" id="303371"/>
    <lineage>
        <taxon>Eukaryota</taxon>
        <taxon>Sar</taxon>
        <taxon>Stramenopiles</taxon>
        <taxon>Ochrophyta</taxon>
        <taxon>PX clade</taxon>
        <taxon>Xanthophyceae</taxon>
        <taxon>Tribonematales</taxon>
        <taxon>Tribonemataceae</taxon>
        <taxon>Tribonema</taxon>
    </lineage>
</organism>
<sequence length="675" mass="72683">MNDSAKYNYYGSGKQGGGGGFGMDAGGFTGYGGDYAGLQDSGTANNSSNNTNTQTPVIKVSAFDEGDKSKVTIAVNSGDRDKLLYPSPNNCVLDVPDTLVDIKGIRLMNVEMPHTDYIVSGSRLYVSEYQSGSWQPFYVAVSSGNYSVDEFVDALNYSFNSPVAIGSQNATLLNKYSVQRSSAFGIVGVRSTQKVPYSLHFRSTNVAIVGAQTIANTDGSVSKNMIQVTITDAQPYPFSPGAACSMVLGGKFGSQIVVVETVVGSRLTVRSIMAMSTVTTASVSGMSRPAKISTRGDLSSIVGTLGVGATIPVSTSANMEPLSKPQTGFDNLGTIMGFPTSQDTWAPTVGTSVVLGLQSPFAQSDGSMVVVTEHPHFANIGDIVNISGSNTFFDQAWHEVVAVQDETHLTLKGRMEAFMDYMNFTDPTTGVDAQVYVLSVHSTSPYYRLMEWLASMKPKLISAGDNAFTVGYEVASGFTIDTAAYIDRKVVFDASDYDSLLHPMYEWQLAEGQIVGFDSVNGANFDNRMLVKINYPTWLLPGKGCTLTLVNNGTGVYSPTDQYSPMLTIAPSRFDMSIGHRYLYLQILINDQAVGNIHVANLPGTTLFARLPLVGGSDAISFLNRDFVNAITKLDVNIPKIRNMRFKLFAANGQFYDSRNIDWSAALQFDVATTN</sequence>
<dbReference type="Proteomes" id="UP000664859">
    <property type="component" value="Unassembled WGS sequence"/>
</dbReference>
<keyword evidence="2" id="KW-1185">Reference proteome</keyword>
<dbReference type="EMBL" id="JAFCMP010000090">
    <property type="protein sequence ID" value="KAG5187408.1"/>
    <property type="molecule type" value="Genomic_DNA"/>
</dbReference>
<comment type="caution">
    <text evidence="1">The sequence shown here is derived from an EMBL/GenBank/DDBJ whole genome shotgun (WGS) entry which is preliminary data.</text>
</comment>